<dbReference type="GO" id="GO:0019894">
    <property type="term" value="F:kinesin binding"/>
    <property type="evidence" value="ECO:0007669"/>
    <property type="project" value="TreeGrafter"/>
</dbReference>
<evidence type="ECO:0000313" key="4">
    <source>
        <dbReference type="Proteomes" id="UP000239899"/>
    </source>
</evidence>
<feature type="repeat" description="TPR" evidence="1">
    <location>
        <begin position="439"/>
        <end position="472"/>
    </location>
</feature>
<dbReference type="SMART" id="SM00028">
    <property type="entry name" value="TPR"/>
    <property type="match status" value="10"/>
</dbReference>
<feature type="repeat" description="TPR" evidence="1">
    <location>
        <begin position="575"/>
        <end position="608"/>
    </location>
</feature>
<dbReference type="InterPro" id="IPR019734">
    <property type="entry name" value="TPR_rpt"/>
</dbReference>
<feature type="compositionally biased region" description="Low complexity" evidence="2">
    <location>
        <begin position="16"/>
        <end position="27"/>
    </location>
</feature>
<dbReference type="GO" id="GO:0005814">
    <property type="term" value="C:centriole"/>
    <property type="evidence" value="ECO:0007669"/>
    <property type="project" value="TreeGrafter"/>
</dbReference>
<feature type="repeat" description="TPR" evidence="1">
    <location>
        <begin position="507"/>
        <end position="540"/>
    </location>
</feature>
<comment type="caution">
    <text evidence="3">The sequence shown here is derived from an EMBL/GenBank/DDBJ whole genome shotgun (WGS) entry which is preliminary data.</text>
</comment>
<dbReference type="Pfam" id="PF13181">
    <property type="entry name" value="TPR_8"/>
    <property type="match status" value="1"/>
</dbReference>
<feature type="repeat" description="TPR" evidence="1">
    <location>
        <begin position="230"/>
        <end position="263"/>
    </location>
</feature>
<name>A0A2P6U4M6_CHLSO</name>
<accession>A0A2P6U4M6</accession>
<dbReference type="GO" id="GO:0036064">
    <property type="term" value="C:ciliary basal body"/>
    <property type="evidence" value="ECO:0007669"/>
    <property type="project" value="TreeGrafter"/>
</dbReference>
<gene>
    <name evidence="3" type="ORF">C2E21_0487</name>
</gene>
<dbReference type="GO" id="GO:0097546">
    <property type="term" value="C:ciliary base"/>
    <property type="evidence" value="ECO:0007669"/>
    <property type="project" value="TreeGrafter"/>
</dbReference>
<dbReference type="EMBL" id="LHPG02000001">
    <property type="protein sequence ID" value="PRW61261.1"/>
    <property type="molecule type" value="Genomic_DNA"/>
</dbReference>
<protein>
    <submittedName>
        <fullName evidence="3">Intraflagellar transport 88-like protein isoform X1</fullName>
    </submittedName>
</protein>
<dbReference type="GO" id="GO:1905515">
    <property type="term" value="P:non-motile cilium assembly"/>
    <property type="evidence" value="ECO:0007669"/>
    <property type="project" value="TreeGrafter"/>
</dbReference>
<feature type="compositionally biased region" description="Polar residues" evidence="2">
    <location>
        <begin position="51"/>
        <end position="61"/>
    </location>
</feature>
<evidence type="ECO:0000256" key="1">
    <source>
        <dbReference type="PROSITE-ProRule" id="PRU00339"/>
    </source>
</evidence>
<dbReference type="SUPFAM" id="SSF48452">
    <property type="entry name" value="TPR-like"/>
    <property type="match status" value="2"/>
</dbReference>
<feature type="region of interest" description="Disordered" evidence="2">
    <location>
        <begin position="1"/>
        <end position="95"/>
    </location>
</feature>
<evidence type="ECO:0000256" key="2">
    <source>
        <dbReference type="SAM" id="MobiDB-lite"/>
    </source>
</evidence>
<organism evidence="3 4">
    <name type="scientific">Chlorella sorokiniana</name>
    <name type="common">Freshwater green alga</name>
    <dbReference type="NCBI Taxonomy" id="3076"/>
    <lineage>
        <taxon>Eukaryota</taxon>
        <taxon>Viridiplantae</taxon>
        <taxon>Chlorophyta</taxon>
        <taxon>core chlorophytes</taxon>
        <taxon>Trebouxiophyceae</taxon>
        <taxon>Chlorellales</taxon>
        <taxon>Chlorellaceae</taxon>
        <taxon>Chlorella clade</taxon>
        <taxon>Chlorella</taxon>
    </lineage>
</organism>
<feature type="compositionally biased region" description="Gly residues" evidence="2">
    <location>
        <begin position="40"/>
        <end position="50"/>
    </location>
</feature>
<dbReference type="InterPro" id="IPR011990">
    <property type="entry name" value="TPR-like_helical_dom_sf"/>
</dbReference>
<dbReference type="PANTHER" id="PTHR44117">
    <property type="entry name" value="INTRAFLAGELLAR TRANSPORT PROTEIN 88 HOMOLOG"/>
    <property type="match status" value="1"/>
</dbReference>
<sequence>MDSPPPRASTPLGRASSGSLTSYGSGLAPPRTSVLLAKGGRPGTGLGGGSPTTARPMTSSKAAGYTSPARSGTGGAHPASPSKAGAPGAAPTREQCEALEERVHALLEAAAERGAAGDGSGAVDAAKEAARREQRLCAMLEAAGTGDQISLDLKYAVSVALGAAYEANGQPTDALGVYSQVIKSRLFPQAGWLRLNMGAIHFSQRDYAAAAKQWRMALDLTPPAYQRMRLNTQRNIGLALVRAGRYAEASEAFGAIMQEGPDHQTAYNLVLCAAAMGDAELMRQSFAQLLQVPPYVDDSLEGESSLEDAGEPAEPDALQEALQAKQAEADGYILSAARAIAPLLHPGNWARGFEWCREQLAAAGYAALASEVQLARANEHLAQREYAAAVGLLKEFERADSKQRARAAVNLSTLHLLEGQLEAADGYAQYCCEADPGSTAALVSAGNVHLARGEAEAALQLYEDALQLEPSCLQAQYNAGLACRALGLHDRALALMQQLLHEAPGHAEAMLQAGDLCDQLGDTAHAVEWFTRLLTKAPHDSGVLSRLGALHAKLGDEAEALACHTEAHAADRTNLDTLSWLGAHYVRRQDYVGAIPYFEAAARVQPREVR</sequence>
<dbReference type="Pfam" id="PF13432">
    <property type="entry name" value="TPR_16"/>
    <property type="match status" value="3"/>
</dbReference>
<proteinExistence type="predicted"/>
<dbReference type="PANTHER" id="PTHR44117:SF1">
    <property type="entry name" value="INTRAFLAGELLAR TRANSPORT PROTEIN 88 HOMOLOG"/>
    <property type="match status" value="1"/>
</dbReference>
<keyword evidence="1" id="KW-0802">TPR repeat</keyword>
<dbReference type="STRING" id="3076.A0A2P6U4M6"/>
<dbReference type="GO" id="GO:0097730">
    <property type="term" value="C:non-motile cilium"/>
    <property type="evidence" value="ECO:0007669"/>
    <property type="project" value="TreeGrafter"/>
</dbReference>
<keyword evidence="4" id="KW-1185">Reference proteome</keyword>
<dbReference type="AlphaFoldDB" id="A0A2P6U4M6"/>
<evidence type="ECO:0000313" key="3">
    <source>
        <dbReference type="EMBL" id="PRW61261.1"/>
    </source>
</evidence>
<feature type="compositionally biased region" description="Low complexity" evidence="2">
    <location>
        <begin position="76"/>
        <end position="91"/>
    </location>
</feature>
<dbReference type="OrthoDB" id="421121at2759"/>
<dbReference type="PROSITE" id="PS50293">
    <property type="entry name" value="TPR_REGION"/>
    <property type="match status" value="1"/>
</dbReference>
<dbReference type="Proteomes" id="UP000239899">
    <property type="component" value="Unassembled WGS sequence"/>
</dbReference>
<dbReference type="GO" id="GO:0042073">
    <property type="term" value="P:intraciliary transport"/>
    <property type="evidence" value="ECO:0007669"/>
    <property type="project" value="TreeGrafter"/>
</dbReference>
<reference evidence="3 4" key="1">
    <citation type="journal article" date="2018" name="Plant J.">
        <title>Genome sequences of Chlorella sorokiniana UTEX 1602 and Micractinium conductrix SAG 241.80: implications to maltose excretion by a green alga.</title>
        <authorList>
            <person name="Arriola M.B."/>
            <person name="Velmurugan N."/>
            <person name="Zhang Y."/>
            <person name="Plunkett M.H."/>
            <person name="Hondzo H."/>
            <person name="Barney B.M."/>
        </authorList>
    </citation>
    <scope>NUCLEOTIDE SEQUENCE [LARGE SCALE GENOMIC DNA]</scope>
    <source>
        <strain evidence="4">UTEX 1602</strain>
    </source>
</reference>
<dbReference type="PROSITE" id="PS50005">
    <property type="entry name" value="TPR"/>
    <property type="match status" value="4"/>
</dbReference>
<dbReference type="Gene3D" id="1.25.40.10">
    <property type="entry name" value="Tetratricopeptide repeat domain"/>
    <property type="match status" value="2"/>
</dbReference>